<dbReference type="InterPro" id="IPR006094">
    <property type="entry name" value="Oxid_FAD_bind_N"/>
</dbReference>
<accession>A0A8H6CKE9</accession>
<feature type="domain" description="FAD-binding PCMH-type" evidence="7">
    <location>
        <begin position="67"/>
        <end position="239"/>
    </location>
</feature>
<dbReference type="SUPFAM" id="SSF56176">
    <property type="entry name" value="FAD-binding/transporter-associated domain-like"/>
    <property type="match status" value="1"/>
</dbReference>
<dbReference type="InterPro" id="IPR016166">
    <property type="entry name" value="FAD-bd_PCMH"/>
</dbReference>
<comment type="cofactor">
    <cofactor evidence="1">
        <name>FAD</name>
        <dbReference type="ChEBI" id="CHEBI:57692"/>
    </cofactor>
</comment>
<dbReference type="PROSITE" id="PS51387">
    <property type="entry name" value="FAD_PCMH"/>
    <property type="match status" value="1"/>
</dbReference>
<dbReference type="InterPro" id="IPR016169">
    <property type="entry name" value="FAD-bd_PCMH_sub2"/>
</dbReference>
<evidence type="ECO:0000313" key="9">
    <source>
        <dbReference type="Proteomes" id="UP000593566"/>
    </source>
</evidence>
<dbReference type="PANTHER" id="PTHR42973">
    <property type="entry name" value="BINDING OXIDOREDUCTASE, PUTATIVE (AFU_ORTHOLOGUE AFUA_1G17690)-RELATED"/>
    <property type="match status" value="1"/>
</dbReference>
<dbReference type="Gene3D" id="3.30.43.10">
    <property type="entry name" value="Uridine Diphospho-n-acetylenolpyruvylglucosamine Reductase, domain 2"/>
    <property type="match status" value="1"/>
</dbReference>
<dbReference type="Gene3D" id="3.40.462.20">
    <property type="match status" value="1"/>
</dbReference>
<keyword evidence="9" id="KW-1185">Reference proteome</keyword>
<keyword evidence="4" id="KW-0274">FAD</keyword>
<dbReference type="RefSeq" id="XP_037154030.1">
    <property type="nucleotide sequence ID" value="XM_037301213.1"/>
</dbReference>
<evidence type="ECO:0000313" key="8">
    <source>
        <dbReference type="EMBL" id="KAF6225163.1"/>
    </source>
</evidence>
<dbReference type="Gene3D" id="3.30.465.10">
    <property type="match status" value="1"/>
</dbReference>
<keyword evidence="5" id="KW-0560">Oxidoreductase</keyword>
<dbReference type="GO" id="GO:0016491">
    <property type="term" value="F:oxidoreductase activity"/>
    <property type="evidence" value="ECO:0007669"/>
    <property type="project" value="UniProtKB-KW"/>
</dbReference>
<evidence type="ECO:0000256" key="5">
    <source>
        <dbReference type="ARBA" id="ARBA00023002"/>
    </source>
</evidence>
<evidence type="ECO:0000259" key="7">
    <source>
        <dbReference type="PROSITE" id="PS51387"/>
    </source>
</evidence>
<feature type="region of interest" description="Disordered" evidence="6">
    <location>
        <begin position="533"/>
        <end position="568"/>
    </location>
</feature>
<dbReference type="InterPro" id="IPR050416">
    <property type="entry name" value="FAD-linked_Oxidoreductase"/>
</dbReference>
<organism evidence="8 9">
    <name type="scientific">Letharia lupina</name>
    <dbReference type="NCBI Taxonomy" id="560253"/>
    <lineage>
        <taxon>Eukaryota</taxon>
        <taxon>Fungi</taxon>
        <taxon>Dikarya</taxon>
        <taxon>Ascomycota</taxon>
        <taxon>Pezizomycotina</taxon>
        <taxon>Lecanoromycetes</taxon>
        <taxon>OSLEUM clade</taxon>
        <taxon>Lecanoromycetidae</taxon>
        <taxon>Lecanorales</taxon>
        <taxon>Lecanorineae</taxon>
        <taxon>Parmeliaceae</taxon>
        <taxon>Letharia</taxon>
    </lineage>
</organism>
<reference evidence="8 9" key="1">
    <citation type="journal article" date="2020" name="Genomics">
        <title>Complete, high-quality genomes from long-read metagenomic sequencing of two wolf lichen thalli reveals enigmatic genome architecture.</title>
        <authorList>
            <person name="McKenzie S.K."/>
            <person name="Walston R.F."/>
            <person name="Allen J.L."/>
        </authorList>
    </citation>
    <scope>NUCLEOTIDE SEQUENCE [LARGE SCALE GENOMIC DNA]</scope>
    <source>
        <strain evidence="8">WasteWater1</strain>
    </source>
</reference>
<dbReference type="GO" id="GO:0071949">
    <property type="term" value="F:FAD binding"/>
    <property type="evidence" value="ECO:0007669"/>
    <property type="project" value="InterPro"/>
</dbReference>
<gene>
    <name evidence="8" type="ORF">HO133_010360</name>
</gene>
<evidence type="ECO:0000256" key="3">
    <source>
        <dbReference type="ARBA" id="ARBA00022630"/>
    </source>
</evidence>
<dbReference type="Pfam" id="PF01565">
    <property type="entry name" value="FAD_binding_4"/>
    <property type="match status" value="1"/>
</dbReference>
<dbReference type="InterPro" id="IPR016167">
    <property type="entry name" value="FAD-bd_PCMH_sub1"/>
</dbReference>
<dbReference type="InterPro" id="IPR012951">
    <property type="entry name" value="BBE"/>
</dbReference>
<protein>
    <recommendedName>
        <fullName evidence="7">FAD-binding PCMH-type domain-containing protein</fullName>
    </recommendedName>
</protein>
<evidence type="ECO:0000256" key="1">
    <source>
        <dbReference type="ARBA" id="ARBA00001974"/>
    </source>
</evidence>
<comment type="caution">
    <text evidence="8">The sequence shown here is derived from an EMBL/GenBank/DDBJ whole genome shotgun (WGS) entry which is preliminary data.</text>
</comment>
<dbReference type="Pfam" id="PF08031">
    <property type="entry name" value="BBE"/>
    <property type="match status" value="1"/>
</dbReference>
<dbReference type="AlphaFoldDB" id="A0A8H6CKE9"/>
<dbReference type="PANTHER" id="PTHR42973:SF39">
    <property type="entry name" value="FAD-BINDING PCMH-TYPE DOMAIN-CONTAINING PROTEIN"/>
    <property type="match status" value="1"/>
</dbReference>
<proteinExistence type="inferred from homology"/>
<dbReference type="EMBL" id="JACCJB010000008">
    <property type="protein sequence ID" value="KAF6225163.1"/>
    <property type="molecule type" value="Genomic_DNA"/>
</dbReference>
<evidence type="ECO:0000256" key="2">
    <source>
        <dbReference type="ARBA" id="ARBA00005466"/>
    </source>
</evidence>
<dbReference type="Proteomes" id="UP000593566">
    <property type="component" value="Unassembled WGS sequence"/>
</dbReference>
<name>A0A8H6CKE9_9LECA</name>
<dbReference type="InterPro" id="IPR036318">
    <property type="entry name" value="FAD-bd_PCMH-like_sf"/>
</dbReference>
<evidence type="ECO:0000256" key="4">
    <source>
        <dbReference type="ARBA" id="ARBA00022827"/>
    </source>
</evidence>
<evidence type="ECO:0000256" key="6">
    <source>
        <dbReference type="SAM" id="MobiDB-lite"/>
    </source>
</evidence>
<keyword evidence="3" id="KW-0285">Flavoprotein</keyword>
<dbReference type="GeneID" id="59338751"/>
<feature type="compositionally biased region" description="Basic and acidic residues" evidence="6">
    <location>
        <begin position="557"/>
        <end position="568"/>
    </location>
</feature>
<comment type="similarity">
    <text evidence="2">Belongs to the oxygen-dependent FAD-linked oxidoreductase family.</text>
</comment>
<sequence>MAISQGNSIQVEGLLVKEFKDSSLSRDSSSWIDDSLVQELRNALGNSTVLTPESEGYQASIKRWSDAIEKRAGVVVFVESAQDVSTCIKWCRQYLIDFVVCGGKHSSSGASSIEGGLVIDLSSKLREVKVDPDTKTLRVQGGCIWKDVDEAAGKYGLAMVGGTVNHTGVGGLTLGGGYGWLSGRHGLTVDCLLEVEIVLADGSIKIASGNENPDLFWAVRGAGHSFGVVTEFRFQAHDQKNEVWSGQIVFDPAENLVPIIDFANHLAKVTDGDSGMAMALATPPFMDSPAIIATLFYNGPQEEAESLYKPLLILNAVKKMTGMRPYSTMNSILNFAVEYGGRKCTKGASAITPLNPNFVQNLLLDIALFHKSIPNVKKTMVNIEIFNPNKWCEVPRDATSFYNRGRYQNVVIAPYWEDPQHDTTCRLWARNVAKKFRIEIDWRSKMFGDATSTQEIGEYGNYDGLRADSHVIFGSNYNRLVVLKEKYDPDDVFNKDYAFRNSQIRTDTSDTIIPNKTDLHPLQNGSAVAAKMENGSDKANTNGTGSYEGGIPTPESMEGRSEMIDTVG</sequence>